<dbReference type="InterPro" id="IPR036872">
    <property type="entry name" value="CH_dom_sf"/>
</dbReference>
<reference evidence="2" key="4">
    <citation type="submission" date="2025-09" db="UniProtKB">
        <authorList>
            <consortium name="Ensembl"/>
        </authorList>
    </citation>
    <scope>IDENTIFICATION</scope>
    <source>
        <strain evidence="2">JP 163 A</strain>
    </source>
</reference>
<dbReference type="PANTHER" id="PTHR12509">
    <property type="entry name" value="SPERMATOGENESIS-ASSOCIATED 4-RELATED"/>
    <property type="match status" value="1"/>
</dbReference>
<dbReference type="InterPro" id="IPR010441">
    <property type="entry name" value="CH_2"/>
</dbReference>
<dbReference type="AlphaFoldDB" id="A0A3B5Q523"/>
<accession>A0A3B5Q523</accession>
<organism evidence="2 3">
    <name type="scientific">Xiphophorus maculatus</name>
    <name type="common">Southern platyfish</name>
    <name type="synonym">Platypoecilus maculatus</name>
    <dbReference type="NCBI Taxonomy" id="8083"/>
    <lineage>
        <taxon>Eukaryota</taxon>
        <taxon>Metazoa</taxon>
        <taxon>Chordata</taxon>
        <taxon>Craniata</taxon>
        <taxon>Vertebrata</taxon>
        <taxon>Euteleostomi</taxon>
        <taxon>Actinopterygii</taxon>
        <taxon>Neopterygii</taxon>
        <taxon>Teleostei</taxon>
        <taxon>Neoteleostei</taxon>
        <taxon>Acanthomorphata</taxon>
        <taxon>Ovalentaria</taxon>
        <taxon>Atherinomorphae</taxon>
        <taxon>Cyprinodontiformes</taxon>
        <taxon>Poeciliidae</taxon>
        <taxon>Poeciliinae</taxon>
        <taxon>Xiphophorus</taxon>
    </lineage>
</organism>
<feature type="domain" description="Calponin-homology (CH)" evidence="1">
    <location>
        <begin position="13"/>
        <end position="118"/>
    </location>
</feature>
<dbReference type="PANTHER" id="PTHR12509:SF9">
    <property type="entry name" value="SPERM FLAGELLAR PROTEIN 1 ISOFORM X1"/>
    <property type="match status" value="1"/>
</dbReference>
<dbReference type="SUPFAM" id="SSF47576">
    <property type="entry name" value="Calponin-homology domain, CH-domain"/>
    <property type="match status" value="1"/>
</dbReference>
<dbReference type="Proteomes" id="UP000002852">
    <property type="component" value="Unassembled WGS sequence"/>
</dbReference>
<reference evidence="3" key="1">
    <citation type="submission" date="2012-01" db="EMBL/GenBank/DDBJ databases">
        <authorList>
            <person name="Walter R."/>
            <person name="Schartl M."/>
            <person name="Warren W."/>
        </authorList>
    </citation>
    <scope>NUCLEOTIDE SEQUENCE [LARGE SCALE GENOMIC DNA]</scope>
    <source>
        <strain evidence="3">JP 163 A</strain>
    </source>
</reference>
<protein>
    <submittedName>
        <fullName evidence="2">Sperm flagellar 1</fullName>
    </submittedName>
</protein>
<dbReference type="Ensembl" id="ENSXMAT00000040589.1">
    <property type="protein sequence ID" value="ENSXMAP00000025947.1"/>
    <property type="gene ID" value="ENSXMAG00000021543.1"/>
</dbReference>
<evidence type="ECO:0000313" key="2">
    <source>
        <dbReference type="Ensembl" id="ENSXMAP00000025947.1"/>
    </source>
</evidence>
<dbReference type="GO" id="GO:0051493">
    <property type="term" value="P:regulation of cytoskeleton organization"/>
    <property type="evidence" value="ECO:0007669"/>
    <property type="project" value="TreeGrafter"/>
</dbReference>
<keyword evidence="3" id="KW-1185">Reference proteome</keyword>
<reference evidence="3" key="2">
    <citation type="journal article" date="2013" name="Nat. Genet.">
        <title>The genome of the platyfish, Xiphophorus maculatus, provides insights into evolutionary adaptation and several complex traits.</title>
        <authorList>
            <person name="Schartl M."/>
            <person name="Walter R.B."/>
            <person name="Shen Y."/>
            <person name="Garcia T."/>
            <person name="Catchen J."/>
            <person name="Amores A."/>
            <person name="Braasch I."/>
            <person name="Chalopin D."/>
            <person name="Volff J.N."/>
            <person name="Lesch K.P."/>
            <person name="Bisazza A."/>
            <person name="Minx P."/>
            <person name="Hillier L."/>
            <person name="Wilson R.K."/>
            <person name="Fuerstenberg S."/>
            <person name="Boore J."/>
            <person name="Searle S."/>
            <person name="Postlethwait J.H."/>
            <person name="Warren W.C."/>
        </authorList>
    </citation>
    <scope>NUCLEOTIDE SEQUENCE [LARGE SCALE GENOMIC DNA]</scope>
    <source>
        <strain evidence="3">JP 163 A</strain>
    </source>
</reference>
<dbReference type="InterPro" id="IPR001715">
    <property type="entry name" value="CH_dom"/>
</dbReference>
<sequence>MCIVLGMDRLLSDMEERDTLTWIDKIPFSRPKKNISRDFSDGVMVAEIVKHYFPRIVDVHNYITSCNTQQKRSNWKLINKKVFSKLDFYVSEDMVEKIVSSTPGVILQVLFSLKEKLEKKLTFSDVEIQQAEAEIVAQLEKMKITEPTVEPHQVIYFTEMSLSATRQVILEKELQIEELQDILRNLWVKMSKLEELIQLKDKRIEHLTSLSEMY</sequence>
<dbReference type="FunFam" id="1.10.418.10:FF:000059">
    <property type="entry name" value="RIKEN cDNA 6430531B16 gene"/>
    <property type="match status" value="1"/>
</dbReference>
<dbReference type="Pfam" id="PF06294">
    <property type="entry name" value="CH_2"/>
    <property type="match status" value="1"/>
</dbReference>
<evidence type="ECO:0000313" key="3">
    <source>
        <dbReference type="Proteomes" id="UP000002852"/>
    </source>
</evidence>
<dbReference type="Gene3D" id="1.10.418.10">
    <property type="entry name" value="Calponin-like domain"/>
    <property type="match status" value="1"/>
</dbReference>
<dbReference type="InterPro" id="IPR052111">
    <property type="entry name" value="Spermatogenesis_Ciliary_MAP"/>
</dbReference>
<dbReference type="GO" id="GO:0008017">
    <property type="term" value="F:microtubule binding"/>
    <property type="evidence" value="ECO:0007669"/>
    <property type="project" value="TreeGrafter"/>
</dbReference>
<dbReference type="PROSITE" id="PS50021">
    <property type="entry name" value="CH"/>
    <property type="match status" value="1"/>
</dbReference>
<dbReference type="GeneTree" id="ENSGT00910000144159"/>
<name>A0A3B5Q523_XIPMA</name>
<proteinExistence type="predicted"/>
<reference evidence="2" key="3">
    <citation type="submission" date="2025-08" db="UniProtKB">
        <authorList>
            <consortium name="Ensembl"/>
        </authorList>
    </citation>
    <scope>IDENTIFICATION</scope>
    <source>
        <strain evidence="2">JP 163 A</strain>
    </source>
</reference>
<evidence type="ECO:0000259" key="1">
    <source>
        <dbReference type="PROSITE" id="PS50021"/>
    </source>
</evidence>
<dbReference type="GO" id="GO:0005930">
    <property type="term" value="C:axoneme"/>
    <property type="evidence" value="ECO:0007669"/>
    <property type="project" value="TreeGrafter"/>
</dbReference>